<comment type="cofactor">
    <cofactor evidence="1">
        <name>thiamine diphosphate</name>
        <dbReference type="ChEBI" id="CHEBI:58937"/>
    </cofactor>
</comment>
<name>A0A0K1PB39_9BACT</name>
<organism evidence="5 6">
    <name type="scientific">Vulgatibacter incomptus</name>
    <dbReference type="NCBI Taxonomy" id="1391653"/>
    <lineage>
        <taxon>Bacteria</taxon>
        <taxon>Pseudomonadati</taxon>
        <taxon>Myxococcota</taxon>
        <taxon>Myxococcia</taxon>
        <taxon>Myxococcales</taxon>
        <taxon>Cystobacterineae</taxon>
        <taxon>Vulgatibacteraceae</taxon>
        <taxon>Vulgatibacter</taxon>
    </lineage>
</organism>
<sequence>MDGFTMSTKKATRQAFGEALAKLGETRTDVVVLDADLSVSTKSELFAKKFPDRFFEMGIQEANMLGTAAGLALAGKVPFCCSFACFVTGRYDQIRVSVAYSGANVKIVGTHAGVAIGDDGYSQQGLEDVALMRAIPTMAVVQPADDLETAAAVEYLASHVGPAFLRLTRQNVERVHPEGYRFQFGKVDTLREGTDAVIFASGGPVAPALHAAEALAEDGFSVRVVNVHTIKPLDVEGVVAAAKASGGKVITVEDHTVIGGLGGAIAECLGEHFPSKLKRIGVQDVFGESGAPDAVVAKHGLDEAGITRQVREFLKGA</sequence>
<dbReference type="SMART" id="SM00861">
    <property type="entry name" value="Transket_pyr"/>
    <property type="match status" value="1"/>
</dbReference>
<dbReference type="InterPro" id="IPR029061">
    <property type="entry name" value="THDP-binding"/>
</dbReference>
<dbReference type="CDD" id="cd07033">
    <property type="entry name" value="TPP_PYR_DXS_TK_like"/>
    <property type="match status" value="1"/>
</dbReference>
<dbReference type="PANTHER" id="PTHR43825">
    <property type="entry name" value="PYRUVATE DEHYDROGENASE E1 COMPONENT"/>
    <property type="match status" value="1"/>
</dbReference>
<dbReference type="EMBL" id="CP012332">
    <property type="protein sequence ID" value="AKU90344.1"/>
    <property type="molecule type" value="Genomic_DNA"/>
</dbReference>
<dbReference type="SUPFAM" id="SSF52922">
    <property type="entry name" value="TK C-terminal domain-like"/>
    <property type="match status" value="1"/>
</dbReference>
<dbReference type="FunFam" id="3.40.50.970:FF:000129">
    <property type="entry name" value="Transketolase"/>
    <property type="match status" value="1"/>
</dbReference>
<dbReference type="Gene3D" id="3.40.50.970">
    <property type="match status" value="1"/>
</dbReference>
<dbReference type="InterPro" id="IPR009014">
    <property type="entry name" value="Transketo_C/PFOR_II"/>
</dbReference>
<dbReference type="AlphaFoldDB" id="A0A0K1PB39"/>
<feature type="domain" description="Transketolase-like pyrimidine-binding" evidence="4">
    <location>
        <begin position="10"/>
        <end position="175"/>
    </location>
</feature>
<comment type="similarity">
    <text evidence="2">Belongs to the transketolase family.</text>
</comment>
<dbReference type="InterPro" id="IPR005475">
    <property type="entry name" value="Transketolase-like_Pyr-bd"/>
</dbReference>
<dbReference type="Pfam" id="PF02779">
    <property type="entry name" value="Transket_pyr"/>
    <property type="match status" value="1"/>
</dbReference>
<evidence type="ECO:0000259" key="4">
    <source>
        <dbReference type="SMART" id="SM00861"/>
    </source>
</evidence>
<keyword evidence="6" id="KW-1185">Reference proteome</keyword>
<dbReference type="KEGG" id="vin:AKJ08_0731"/>
<reference evidence="5 6" key="1">
    <citation type="submission" date="2015-08" db="EMBL/GenBank/DDBJ databases">
        <authorList>
            <person name="Babu N.S."/>
            <person name="Beckwith C.J."/>
            <person name="Beseler K.G."/>
            <person name="Brison A."/>
            <person name="Carone J.V."/>
            <person name="Caskin T.P."/>
            <person name="Diamond M."/>
            <person name="Durham M.E."/>
            <person name="Foxe J.M."/>
            <person name="Go M."/>
            <person name="Henderson B.A."/>
            <person name="Jones I.B."/>
            <person name="McGettigan J.A."/>
            <person name="Micheletti S.J."/>
            <person name="Nasrallah M.E."/>
            <person name="Ortiz D."/>
            <person name="Piller C.R."/>
            <person name="Privatt S.R."/>
            <person name="Schneider S.L."/>
            <person name="Sharp S."/>
            <person name="Smith T.C."/>
            <person name="Stanton J.D."/>
            <person name="Ullery H.E."/>
            <person name="Wilson R.J."/>
            <person name="Serrano M.G."/>
            <person name="Buck G."/>
            <person name="Lee V."/>
            <person name="Wang Y."/>
            <person name="Carvalho R."/>
            <person name="Voegtly L."/>
            <person name="Shi R."/>
            <person name="Duckworth R."/>
            <person name="Johnson A."/>
            <person name="Loviza R."/>
            <person name="Walstead R."/>
            <person name="Shah Z."/>
            <person name="Kiflezghi M."/>
            <person name="Wade K."/>
            <person name="Ball S.L."/>
            <person name="Bradley K.W."/>
            <person name="Asai D.J."/>
            <person name="Bowman C.A."/>
            <person name="Russell D.A."/>
            <person name="Pope W.H."/>
            <person name="Jacobs-Sera D."/>
            <person name="Hendrix R.W."/>
            <person name="Hatfull G.F."/>
        </authorList>
    </citation>
    <scope>NUCLEOTIDE SEQUENCE [LARGE SCALE GENOMIC DNA]</scope>
    <source>
        <strain evidence="5 6">DSM 27710</strain>
    </source>
</reference>
<dbReference type="STRING" id="1391653.AKJ08_0731"/>
<dbReference type="Pfam" id="PF02780">
    <property type="entry name" value="Transketolase_C"/>
    <property type="match status" value="1"/>
</dbReference>
<evidence type="ECO:0000313" key="6">
    <source>
        <dbReference type="Proteomes" id="UP000055590"/>
    </source>
</evidence>
<evidence type="ECO:0000256" key="2">
    <source>
        <dbReference type="ARBA" id="ARBA00007131"/>
    </source>
</evidence>
<keyword evidence="3" id="KW-0786">Thiamine pyrophosphate</keyword>
<evidence type="ECO:0000256" key="3">
    <source>
        <dbReference type="ARBA" id="ARBA00023052"/>
    </source>
</evidence>
<evidence type="ECO:0000256" key="1">
    <source>
        <dbReference type="ARBA" id="ARBA00001964"/>
    </source>
</evidence>
<gene>
    <name evidence="5" type="ORF">AKJ08_0731</name>
</gene>
<dbReference type="Gene3D" id="3.40.50.920">
    <property type="match status" value="1"/>
</dbReference>
<evidence type="ECO:0000313" key="5">
    <source>
        <dbReference type="EMBL" id="AKU90344.1"/>
    </source>
</evidence>
<dbReference type="Proteomes" id="UP000055590">
    <property type="component" value="Chromosome"/>
</dbReference>
<protein>
    <submittedName>
        <fullName evidence="5">Transketolase</fullName>
    </submittedName>
</protein>
<proteinExistence type="inferred from homology"/>
<dbReference type="SUPFAM" id="SSF52518">
    <property type="entry name" value="Thiamin diphosphate-binding fold (THDP-binding)"/>
    <property type="match status" value="1"/>
</dbReference>
<dbReference type="PATRIC" id="fig|1391653.3.peg.751"/>
<accession>A0A0K1PB39</accession>
<dbReference type="InterPro" id="IPR051157">
    <property type="entry name" value="PDH/Transketolase"/>
</dbReference>
<dbReference type="InterPro" id="IPR033248">
    <property type="entry name" value="Transketolase_C"/>
</dbReference>
<dbReference type="PANTHER" id="PTHR43825:SF1">
    <property type="entry name" value="TRANSKETOLASE-LIKE PYRIMIDINE-BINDING DOMAIN-CONTAINING PROTEIN"/>
    <property type="match status" value="1"/>
</dbReference>